<dbReference type="Gene3D" id="3.40.50.1820">
    <property type="entry name" value="alpha/beta hydrolase"/>
    <property type="match status" value="1"/>
</dbReference>
<organism evidence="7 8">
    <name type="scientific">Roseateles agri</name>
    <dbReference type="NCBI Taxonomy" id="3098619"/>
    <lineage>
        <taxon>Bacteria</taxon>
        <taxon>Pseudomonadati</taxon>
        <taxon>Pseudomonadota</taxon>
        <taxon>Betaproteobacteria</taxon>
        <taxon>Burkholderiales</taxon>
        <taxon>Sphaerotilaceae</taxon>
        <taxon>Roseateles</taxon>
    </lineage>
</organism>
<evidence type="ECO:0000259" key="6">
    <source>
        <dbReference type="Pfam" id="PF02897"/>
    </source>
</evidence>
<sequence>MKRFFVTALLAITAGIAAADEASPDLWLENSTSAETQAWVHARNAETERRLERDPRFTIETRRFLAQGGASHSEDYLDGGLVHRLRSSPKAPLGQWQVKAASASAKALIGSGWHTVLDLDALARKEGMRWKFPLWWKNPSCDTTIGPRCIVNLSPDGGDRTVAREIDLRSGRFIDAKDGGFRIDTPARSYASWIDRDTLLIASDFGPGSLTKAGYARQARVWTRGTPLAEARLIFEAPDDAVLYIPHNFRAGTHGFFAAEVWHQAAGAPSWWWLHTEPGGAPSERWTPPVDLVRYRGLTGIVNDRLIAMTAQPFSLKGQDLPAGSLLALPLPGKDDPIEPVFVPTPRQAVDPVFHLAVAEDGLWFGVMDDVSGKLFRTWRTAEGWQREQQPLPAHAAVRLLTGEAAPSAVLVKTETLLQPPQSSVRNGKTEVIAQGRAAFDARPFVTEQRFATSRDGTRVPYYIVRPRTLKADGSAAALLSAYGGFGVSTLPTYLNSEFHTDLAEPMLRQGAIFVQANIRGGGEYGPAWHQAAQGRLHQHGIDDLIAVAEDLGRSGWADPKRLAFVGASNGGLLATAAGVERPALWRAIVADVPLTDMLRYHELFTGSVWIDEYGDPRQPEDRAALAAYSPLHNLREGVRYPAMLLTTSSSDDRVHPGHARRFAEGLRKLGQPVLFHESTDSGHGGAASRESVAKLRALQAVFLEQELGLKR</sequence>
<dbReference type="InterPro" id="IPR002470">
    <property type="entry name" value="Peptidase_S9A"/>
</dbReference>
<dbReference type="Proteomes" id="UP001285263">
    <property type="component" value="Unassembled WGS sequence"/>
</dbReference>
<dbReference type="InterPro" id="IPR029058">
    <property type="entry name" value="AB_hydrolase_fold"/>
</dbReference>
<evidence type="ECO:0000256" key="3">
    <source>
        <dbReference type="ARBA" id="ARBA00022825"/>
    </source>
</evidence>
<dbReference type="SUPFAM" id="SSF53474">
    <property type="entry name" value="alpha/beta-Hydrolases"/>
    <property type="match status" value="1"/>
</dbReference>
<dbReference type="InterPro" id="IPR001375">
    <property type="entry name" value="Peptidase_S9_cat"/>
</dbReference>
<evidence type="ECO:0000313" key="8">
    <source>
        <dbReference type="Proteomes" id="UP001285263"/>
    </source>
</evidence>
<dbReference type="SUPFAM" id="SSF50993">
    <property type="entry name" value="Peptidase/esterase 'gauge' domain"/>
    <property type="match status" value="1"/>
</dbReference>
<comment type="caution">
    <text evidence="7">The sequence shown here is derived from an EMBL/GenBank/DDBJ whole genome shotgun (WGS) entry which is preliminary data.</text>
</comment>
<dbReference type="PRINTS" id="PR00862">
    <property type="entry name" value="PROLIGOPTASE"/>
</dbReference>
<protein>
    <submittedName>
        <fullName evidence="7">Prolyl oligopeptidase family serine peptidase</fullName>
    </submittedName>
</protein>
<reference evidence="7 8" key="1">
    <citation type="submission" date="2023-11" db="EMBL/GenBank/DDBJ databases">
        <title>Paucibacter sp. nov., isolated from fresh soil in Korea.</title>
        <authorList>
            <person name="Le N.T.T."/>
        </authorList>
    </citation>
    <scope>NUCLEOTIDE SEQUENCE [LARGE SCALE GENOMIC DNA]</scope>
    <source>
        <strain evidence="7 8">R3-3</strain>
    </source>
</reference>
<dbReference type="Gene3D" id="2.130.10.120">
    <property type="entry name" value="Prolyl oligopeptidase, N-terminal domain"/>
    <property type="match status" value="1"/>
</dbReference>
<evidence type="ECO:0000259" key="5">
    <source>
        <dbReference type="Pfam" id="PF00326"/>
    </source>
</evidence>
<evidence type="ECO:0000256" key="2">
    <source>
        <dbReference type="ARBA" id="ARBA00022801"/>
    </source>
</evidence>
<feature type="chain" id="PRO_5046826303" evidence="4">
    <location>
        <begin position="20"/>
        <end position="712"/>
    </location>
</feature>
<dbReference type="EMBL" id="JAXCLA010000010">
    <property type="protein sequence ID" value="MDY0748374.1"/>
    <property type="molecule type" value="Genomic_DNA"/>
</dbReference>
<dbReference type="InterPro" id="IPR051167">
    <property type="entry name" value="Prolyl_oligopep/macrocyclase"/>
</dbReference>
<dbReference type="Pfam" id="PF02897">
    <property type="entry name" value="Peptidase_S9_N"/>
    <property type="match status" value="1"/>
</dbReference>
<proteinExistence type="predicted"/>
<gene>
    <name evidence="7" type="ORF">SNE35_28000</name>
</gene>
<feature type="domain" description="Peptidase S9 prolyl oligopeptidase catalytic" evidence="5">
    <location>
        <begin position="507"/>
        <end position="709"/>
    </location>
</feature>
<keyword evidence="2" id="KW-0378">Hydrolase</keyword>
<evidence type="ECO:0000256" key="4">
    <source>
        <dbReference type="SAM" id="SignalP"/>
    </source>
</evidence>
<dbReference type="PANTHER" id="PTHR42881">
    <property type="entry name" value="PROLYL ENDOPEPTIDASE"/>
    <property type="match status" value="1"/>
</dbReference>
<dbReference type="Pfam" id="PF00326">
    <property type="entry name" value="Peptidase_S9"/>
    <property type="match status" value="1"/>
</dbReference>
<evidence type="ECO:0000256" key="1">
    <source>
        <dbReference type="ARBA" id="ARBA00022670"/>
    </source>
</evidence>
<feature type="signal peptide" evidence="4">
    <location>
        <begin position="1"/>
        <end position="19"/>
    </location>
</feature>
<feature type="domain" description="Peptidase S9A N-terminal" evidence="6">
    <location>
        <begin position="27"/>
        <end position="421"/>
    </location>
</feature>
<evidence type="ECO:0000313" key="7">
    <source>
        <dbReference type="EMBL" id="MDY0748374.1"/>
    </source>
</evidence>
<keyword evidence="8" id="KW-1185">Reference proteome</keyword>
<dbReference type="RefSeq" id="WP_320426346.1">
    <property type="nucleotide sequence ID" value="NZ_JAXCLA010000010.1"/>
</dbReference>
<keyword evidence="3" id="KW-0720">Serine protease</keyword>
<accession>A0ABU5DQI9</accession>
<keyword evidence="1" id="KW-0645">Protease</keyword>
<keyword evidence="4" id="KW-0732">Signal</keyword>
<name>A0ABU5DQI9_9BURK</name>
<dbReference type="InterPro" id="IPR023302">
    <property type="entry name" value="Pept_S9A_N"/>
</dbReference>
<dbReference type="PANTHER" id="PTHR42881:SF13">
    <property type="entry name" value="PROLYL ENDOPEPTIDASE"/>
    <property type="match status" value="1"/>
</dbReference>